<evidence type="ECO:0000313" key="2">
    <source>
        <dbReference type="EMBL" id="AWD30460.1"/>
    </source>
</evidence>
<accession>A0A2U8BR36</accession>
<dbReference type="PANTHER" id="PTHR47013">
    <property type="entry name" value="SPLICING FACTOR, ARGININE/SERINE-RICH 19"/>
    <property type="match status" value="1"/>
</dbReference>
<evidence type="ECO:0000256" key="1">
    <source>
        <dbReference type="SAM" id="MobiDB-lite"/>
    </source>
</evidence>
<organism evidence="2">
    <name type="scientific">Homo sapiens</name>
    <name type="common">Human</name>
    <dbReference type="NCBI Taxonomy" id="9606"/>
    <lineage>
        <taxon>Eukaryota</taxon>
        <taxon>Metazoa</taxon>
        <taxon>Chordata</taxon>
        <taxon>Craniata</taxon>
        <taxon>Vertebrata</taxon>
        <taxon>Euteleostomi</taxon>
        <taxon>Mammalia</taxon>
        <taxon>Eutheria</taxon>
        <taxon>Euarchontoglires</taxon>
        <taxon>Primates</taxon>
        <taxon>Haplorrhini</taxon>
        <taxon>Catarrhini</taxon>
        <taxon>Hominidae</taxon>
        <taxon>Homo</taxon>
    </lineage>
</organism>
<sequence>MEEEDESRGKTEESGEDRGDGPPDRDPTLSPSAFILMALGVMAFDGGAAGVHGQSPVPRNQGALTRLLSEDMLELVAEVRIGDRDPIPLPVPSLLPRLRAWRTGKTVSEEAAHAGAGGGGGEAGHQAILSEEGHHQGGVQGHPEEGRPQDLPQQKWGNQPSEGEQPGAGLRPALPLLPQARSQARGPPRAPTAAQGARAPRQGWPGPAPAPSLRALASSSPLTSLKLWTYLWLHLPTSLPRQWDDWGRVAAGKRRAPCPALPRVHLPCPQACPQCPSLLFVPLSPISLKIS</sequence>
<dbReference type="PeptideAtlas" id="A0A2U8BR36"/>
<dbReference type="OrthoDB" id="1935339at2759"/>
<protein>
    <submittedName>
        <fullName evidence="2">SR-related CTD associated factor 1 transcript variant 13</fullName>
    </submittedName>
</protein>
<dbReference type="EMBL" id="KY849391">
    <property type="protein sequence ID" value="AWD30460.1"/>
    <property type="molecule type" value="mRNA"/>
</dbReference>
<dbReference type="PANTHER" id="PTHR47013:SF1">
    <property type="entry name" value="SPLICING FACTOR, ARGININE_SERINE-RICH 19"/>
    <property type="match status" value="1"/>
</dbReference>
<feature type="region of interest" description="Disordered" evidence="1">
    <location>
        <begin position="1"/>
        <end position="32"/>
    </location>
</feature>
<name>A0A2U8BR36_HUMAN</name>
<feature type="region of interest" description="Disordered" evidence="1">
    <location>
        <begin position="134"/>
        <end position="212"/>
    </location>
</feature>
<feature type="compositionally biased region" description="Basic and acidic residues" evidence="1">
    <location>
        <begin position="7"/>
        <end position="27"/>
    </location>
</feature>
<feature type="compositionally biased region" description="Low complexity" evidence="1">
    <location>
        <begin position="165"/>
        <end position="184"/>
    </location>
</feature>
<dbReference type="ChiTaRS" id="SCAF1">
    <property type="organism name" value="human"/>
</dbReference>
<feature type="compositionally biased region" description="Polar residues" evidence="1">
    <location>
        <begin position="151"/>
        <end position="162"/>
    </location>
</feature>
<proteinExistence type="evidence at transcript level"/>
<dbReference type="AlphaFoldDB" id="A0A2U8BR36"/>
<gene>
    <name evidence="2" type="primary">SCAF1</name>
    <name evidence="2" type="synonym">SRA1</name>
</gene>
<dbReference type="InterPro" id="IPR042841">
    <property type="entry name" value="SCAF1"/>
</dbReference>
<reference evidence="2" key="1">
    <citation type="submission" date="2017-03" db="EMBL/GenBank/DDBJ databases">
        <title>Identification of novel transcripts of human SR-related CTD associated factor 1 (SCAF1) gene, using Next-generation sequencing.</title>
        <authorList>
            <person name="Adamopoulos P.G."/>
            <person name="Raptis G.D."/>
            <person name="Kontos C.K."/>
            <person name="Scorilas A."/>
        </authorList>
    </citation>
    <scope>NUCLEOTIDE SEQUENCE</scope>
</reference>